<dbReference type="Proteomes" id="UP000075886">
    <property type="component" value="Unassembled WGS sequence"/>
</dbReference>
<keyword evidence="3" id="KW-1185">Reference proteome</keyword>
<name>A0A182Q8R3_9DIPT</name>
<proteinExistence type="predicted"/>
<sequence length="309" mass="33917">MAVEVLHLEVGMLQRLGCGNAKVRIGLEQPAEQVVRIRAILIAFVAIPHQTDAFVQRIRSRARAVLSSRSYPNTSMISASDMLSSELVKNGYTLLSSDRKMIPAAHTSMAVRLPHRGHATLLRHDLIVKRRIRARNGSCSGSSDRITNLSLSETAFHVLTQCAFLHFLRKPKVNEHVRATVGRVAQEVARLHVPVDHAVLVHPIQRDQKLLQVALHLGRSQLEAVPVERFVLDERHHQPDLVVLPEATQGADHVVAATHTLQTPRLEFDPRRPKLVVLSLRRAPTSTVKGGVEGGGGGGGGGGWRGSMR</sequence>
<evidence type="ECO:0000313" key="2">
    <source>
        <dbReference type="EnsemblMetazoa" id="AFAF005304-PA"/>
    </source>
</evidence>
<reference evidence="3" key="1">
    <citation type="submission" date="2014-01" db="EMBL/GenBank/DDBJ databases">
        <title>The Genome Sequence of Anopheles farauti FAR1 (V2).</title>
        <authorList>
            <consortium name="The Broad Institute Genomics Platform"/>
            <person name="Neafsey D.E."/>
            <person name="Besansky N."/>
            <person name="Howell P."/>
            <person name="Walton C."/>
            <person name="Young S.K."/>
            <person name="Zeng Q."/>
            <person name="Gargeya S."/>
            <person name="Fitzgerald M."/>
            <person name="Haas B."/>
            <person name="Abouelleil A."/>
            <person name="Allen A.W."/>
            <person name="Alvarado L."/>
            <person name="Arachchi H.M."/>
            <person name="Berlin A.M."/>
            <person name="Chapman S.B."/>
            <person name="Gainer-Dewar J."/>
            <person name="Goldberg J."/>
            <person name="Griggs A."/>
            <person name="Gujja S."/>
            <person name="Hansen M."/>
            <person name="Howarth C."/>
            <person name="Imamovic A."/>
            <person name="Ireland A."/>
            <person name="Larimer J."/>
            <person name="McCowan C."/>
            <person name="Murphy C."/>
            <person name="Pearson M."/>
            <person name="Poon T.W."/>
            <person name="Priest M."/>
            <person name="Roberts A."/>
            <person name="Saif S."/>
            <person name="Shea T."/>
            <person name="Sisk P."/>
            <person name="Sykes S."/>
            <person name="Wortman J."/>
            <person name="Nusbaum C."/>
            <person name="Birren B."/>
        </authorList>
    </citation>
    <scope>NUCLEOTIDE SEQUENCE [LARGE SCALE GENOMIC DNA]</scope>
    <source>
        <strain evidence="3">FAR1</strain>
    </source>
</reference>
<organism evidence="2 3">
    <name type="scientific">Anopheles farauti</name>
    <dbReference type="NCBI Taxonomy" id="69004"/>
    <lineage>
        <taxon>Eukaryota</taxon>
        <taxon>Metazoa</taxon>
        <taxon>Ecdysozoa</taxon>
        <taxon>Arthropoda</taxon>
        <taxon>Hexapoda</taxon>
        <taxon>Insecta</taxon>
        <taxon>Pterygota</taxon>
        <taxon>Neoptera</taxon>
        <taxon>Endopterygota</taxon>
        <taxon>Diptera</taxon>
        <taxon>Nematocera</taxon>
        <taxon>Culicoidea</taxon>
        <taxon>Culicidae</taxon>
        <taxon>Anophelinae</taxon>
        <taxon>Anopheles</taxon>
    </lineage>
</organism>
<dbReference type="VEuPathDB" id="VectorBase:AFAF005304"/>
<feature type="region of interest" description="Disordered" evidence="1">
    <location>
        <begin position="286"/>
        <end position="309"/>
    </location>
</feature>
<dbReference type="EnsemblMetazoa" id="AFAF005304-RA">
    <property type="protein sequence ID" value="AFAF005304-PA"/>
    <property type="gene ID" value="AFAF005304"/>
</dbReference>
<protein>
    <submittedName>
        <fullName evidence="2">Uncharacterized protein</fullName>
    </submittedName>
</protein>
<reference evidence="2" key="2">
    <citation type="submission" date="2020-05" db="UniProtKB">
        <authorList>
            <consortium name="EnsemblMetazoa"/>
        </authorList>
    </citation>
    <scope>IDENTIFICATION</scope>
    <source>
        <strain evidence="2">FAR1</strain>
    </source>
</reference>
<feature type="compositionally biased region" description="Gly residues" evidence="1">
    <location>
        <begin position="291"/>
        <end position="309"/>
    </location>
</feature>
<accession>A0A182Q8R3</accession>
<evidence type="ECO:0000256" key="1">
    <source>
        <dbReference type="SAM" id="MobiDB-lite"/>
    </source>
</evidence>
<dbReference type="AlphaFoldDB" id="A0A182Q8R3"/>
<evidence type="ECO:0000313" key="3">
    <source>
        <dbReference type="Proteomes" id="UP000075886"/>
    </source>
</evidence>
<dbReference type="EMBL" id="AXCN02000277">
    <property type="status" value="NOT_ANNOTATED_CDS"/>
    <property type="molecule type" value="Genomic_DNA"/>
</dbReference>